<name>A0ACD5Z2D3_AVESA</name>
<dbReference type="EnsemblPlants" id="AVESA.00010b.r2.6CG1116930.1">
    <property type="protein sequence ID" value="AVESA.00010b.r2.6CG1116930.1.CDS"/>
    <property type="gene ID" value="AVESA.00010b.r2.6CG1116930"/>
</dbReference>
<reference evidence="1" key="1">
    <citation type="submission" date="2021-05" db="EMBL/GenBank/DDBJ databases">
        <authorList>
            <person name="Scholz U."/>
            <person name="Mascher M."/>
            <person name="Fiebig A."/>
        </authorList>
    </citation>
    <scope>NUCLEOTIDE SEQUENCE [LARGE SCALE GENOMIC DNA]</scope>
</reference>
<reference evidence="1" key="2">
    <citation type="submission" date="2025-09" db="UniProtKB">
        <authorList>
            <consortium name="EnsemblPlants"/>
        </authorList>
    </citation>
    <scope>IDENTIFICATION</scope>
</reference>
<organism evidence="1 2">
    <name type="scientific">Avena sativa</name>
    <name type="common">Oat</name>
    <dbReference type="NCBI Taxonomy" id="4498"/>
    <lineage>
        <taxon>Eukaryota</taxon>
        <taxon>Viridiplantae</taxon>
        <taxon>Streptophyta</taxon>
        <taxon>Embryophyta</taxon>
        <taxon>Tracheophyta</taxon>
        <taxon>Spermatophyta</taxon>
        <taxon>Magnoliopsida</taxon>
        <taxon>Liliopsida</taxon>
        <taxon>Poales</taxon>
        <taxon>Poaceae</taxon>
        <taxon>BOP clade</taxon>
        <taxon>Pooideae</taxon>
        <taxon>Poodae</taxon>
        <taxon>Poeae</taxon>
        <taxon>Poeae Chloroplast Group 1 (Aveneae type)</taxon>
        <taxon>Aveninae</taxon>
        <taxon>Avena</taxon>
    </lineage>
</organism>
<evidence type="ECO:0000313" key="1">
    <source>
        <dbReference type="EnsemblPlants" id="AVESA.00010b.r2.6CG1116930.1.CDS"/>
    </source>
</evidence>
<proteinExistence type="predicted"/>
<keyword evidence="2" id="KW-1185">Reference proteome</keyword>
<protein>
    <submittedName>
        <fullName evidence="1">Uncharacterized protein</fullName>
    </submittedName>
</protein>
<accession>A0ACD5Z2D3</accession>
<dbReference type="Proteomes" id="UP001732700">
    <property type="component" value="Chromosome 6C"/>
</dbReference>
<sequence>MFLDAPRVGGILAMSRALGHELLKPEVICEPEIMTTIRSDDDDFLILASDGLWDVVSNKVACDVAIECLEYGQAGHNSGSSTPVGQQPEPRCDDAAAILARLAFSRESSDNISVVVIDLKVGVRQMI</sequence>
<evidence type="ECO:0000313" key="2">
    <source>
        <dbReference type="Proteomes" id="UP001732700"/>
    </source>
</evidence>